<accession>U1LSM5</accession>
<evidence type="ECO:0000313" key="1">
    <source>
        <dbReference type="EMBL" id="ERG65107.1"/>
    </source>
</evidence>
<dbReference type="Proteomes" id="UP000016462">
    <property type="component" value="Unassembled WGS sequence"/>
</dbReference>
<protein>
    <recommendedName>
        <fullName evidence="3">AB hydrolase-1 domain-containing protein</fullName>
    </recommendedName>
</protein>
<comment type="caution">
    <text evidence="1">The sequence shown here is derived from an EMBL/GenBank/DDBJ whole genome shotgun (WGS) entry which is preliminary data.</text>
</comment>
<dbReference type="RefSeq" id="WP_021009707.1">
    <property type="nucleotide sequence ID" value="NZ_ASHR01000010.1"/>
</dbReference>
<dbReference type="InterPro" id="IPR029058">
    <property type="entry name" value="AB_hydrolase_fold"/>
</dbReference>
<evidence type="ECO:0008006" key="3">
    <source>
        <dbReference type="Google" id="ProtNLM"/>
    </source>
</evidence>
<dbReference type="SUPFAM" id="SSF53474">
    <property type="entry name" value="alpha/beta-Hydrolases"/>
    <property type="match status" value="1"/>
</dbReference>
<evidence type="ECO:0000313" key="2">
    <source>
        <dbReference type="Proteomes" id="UP000016462"/>
    </source>
</evidence>
<dbReference type="AlphaFoldDB" id="U1LSM5"/>
<proteinExistence type="predicted"/>
<sequence>MEELRYESGIAGQPLHARLWRRASASQLLVLMPAAVSRESPNRHPAFARWRWADRFPDTHIVAFADPSMGLSEELRGAWFLHPEVDVLDGIARQVRAIAQTLGARSVLIYGSSLGGFGALATAALVPSAKALVEVPQLDFAHWHPGAVADVERHVLGMPLEEHRARQPHQVSVRSRFERAGRIPPYVIVTNVREDGFDEQIAFQRWVVDSQLERGNDLGGHELRVIDDVVGHRALGPVPASALILEQLRAIAD</sequence>
<dbReference type="OrthoDB" id="4966943at2"/>
<organism evidence="1 2">
    <name type="scientific">Agrococcus pavilionensis RW1</name>
    <dbReference type="NCBI Taxonomy" id="1330458"/>
    <lineage>
        <taxon>Bacteria</taxon>
        <taxon>Bacillati</taxon>
        <taxon>Actinomycetota</taxon>
        <taxon>Actinomycetes</taxon>
        <taxon>Micrococcales</taxon>
        <taxon>Microbacteriaceae</taxon>
        <taxon>Agrococcus</taxon>
    </lineage>
</organism>
<gene>
    <name evidence="1" type="ORF">L332_11740</name>
</gene>
<dbReference type="EMBL" id="ASHR01000010">
    <property type="protein sequence ID" value="ERG65107.1"/>
    <property type="molecule type" value="Genomic_DNA"/>
</dbReference>
<name>U1LSM5_9MICO</name>
<dbReference type="Gene3D" id="3.40.50.1820">
    <property type="entry name" value="alpha/beta hydrolase"/>
    <property type="match status" value="1"/>
</dbReference>
<keyword evidence="2" id="KW-1185">Reference proteome</keyword>
<reference evidence="1 2" key="1">
    <citation type="journal article" date="2013" name="Genome Announc.">
        <title>First draft genome sequence from a member of the genus agrococcus, isolated from modern microbialites.</title>
        <authorList>
            <person name="White R.A.III."/>
            <person name="Grassa C.J."/>
            <person name="Suttle C.A."/>
        </authorList>
    </citation>
    <scope>NUCLEOTIDE SEQUENCE [LARGE SCALE GENOMIC DNA]</scope>
    <source>
        <strain evidence="1 2">RW1</strain>
    </source>
</reference>